<dbReference type="Proteomes" id="UP001238370">
    <property type="component" value="Chromosome"/>
</dbReference>
<name>A0ABY8SEY4_9GAMM</name>
<sequence>MSNDELMHVIALLLEDAKYLQKVEPNAGTEARIYLAQKAVQPVSADAEYTSKKSEITPLKCDGINRVYHETMVKALRMEINKLQDIIHNHQLTSP</sequence>
<protein>
    <submittedName>
        <fullName evidence="1">Uncharacterized protein</fullName>
    </submittedName>
</protein>
<evidence type="ECO:0000313" key="2">
    <source>
        <dbReference type="Proteomes" id="UP001238370"/>
    </source>
</evidence>
<dbReference type="GeneID" id="33941477"/>
<dbReference type="EMBL" id="CP094302">
    <property type="protein sequence ID" value="WHP82393.1"/>
    <property type="molecule type" value="Genomic_DNA"/>
</dbReference>
<dbReference type="RefSeq" id="WP_034165298.1">
    <property type="nucleotide sequence ID" value="NZ_CP094302.2"/>
</dbReference>
<gene>
    <name evidence="1" type="ORF">MQ095_11305</name>
</gene>
<keyword evidence="2" id="KW-1185">Reference proteome</keyword>
<organism evidence="1 2">
    <name type="scientific">Edwardsiella anguillarum</name>
    <dbReference type="NCBI Taxonomy" id="1821960"/>
    <lineage>
        <taxon>Bacteria</taxon>
        <taxon>Pseudomonadati</taxon>
        <taxon>Pseudomonadota</taxon>
        <taxon>Gammaproteobacteria</taxon>
        <taxon>Enterobacterales</taxon>
        <taxon>Hafniaceae</taxon>
        <taxon>Edwardsiella</taxon>
    </lineage>
</organism>
<accession>A0ABY8SEY4</accession>
<reference evidence="1 2" key="1">
    <citation type="submission" date="2022-03" db="EMBL/GenBank/DDBJ databases">
        <title>Survey of Intraspecific Variation of Edwardsiella anguillarum Isolates from Non-Anguillid Fish Host Originating from Varied Geographic Locations.</title>
        <authorList>
            <person name="Armwood A.R."/>
            <person name="Woodyard E."/>
            <person name="Waldbieser G.C."/>
            <person name="Camus A.C."/>
            <person name="Divya D."/>
            <person name="Tekedar H."/>
            <person name="Soto E."/>
            <person name="Stein C."/>
            <person name="Ucko M."/>
            <person name="Ware C."/>
            <person name="Griffin M.J."/>
        </authorList>
    </citation>
    <scope>NUCLEOTIDE SEQUENCE [LARGE SCALE GENOMIC DNA]</scope>
    <source>
        <strain evidence="1 2">R18-35-2</strain>
    </source>
</reference>
<evidence type="ECO:0000313" key="1">
    <source>
        <dbReference type="EMBL" id="WHP82393.1"/>
    </source>
</evidence>
<proteinExistence type="predicted"/>